<evidence type="ECO:0000313" key="4">
    <source>
        <dbReference type="EMBL" id="WOO85598.1"/>
    </source>
</evidence>
<name>A0AAF0YKZ5_9TREE</name>
<feature type="compositionally biased region" description="Low complexity" evidence="1">
    <location>
        <begin position="529"/>
        <end position="544"/>
    </location>
</feature>
<feature type="region of interest" description="Disordered" evidence="1">
    <location>
        <begin position="376"/>
        <end position="397"/>
    </location>
</feature>
<dbReference type="PANTHER" id="PTHR13134">
    <property type="entry name" value="TRAFFICKING PROTEIN PARTICLE COMPLEX SUBUNIT 13"/>
    <property type="match status" value="1"/>
</dbReference>
<feature type="region of interest" description="Disordered" evidence="1">
    <location>
        <begin position="22"/>
        <end position="43"/>
    </location>
</feature>
<feature type="region of interest" description="Disordered" evidence="1">
    <location>
        <begin position="529"/>
        <end position="575"/>
    </location>
</feature>
<evidence type="ECO:0000259" key="3">
    <source>
        <dbReference type="Pfam" id="PF23647"/>
    </source>
</evidence>
<evidence type="ECO:0000259" key="2">
    <source>
        <dbReference type="Pfam" id="PF06159"/>
    </source>
</evidence>
<keyword evidence="5" id="KW-1185">Reference proteome</keyword>
<accession>A0AAF0YKZ5</accession>
<dbReference type="InterPro" id="IPR055427">
    <property type="entry name" value="TRAPPC13_N"/>
</dbReference>
<sequence length="674" mass="70724">MYYCVARGGDAEGGRCQWPRRRWRRRRPTSQQPTRPPAWPTSTSYISSRHCPLASTHHHTMELPPLTFELARLSPYTLVPGAATPSPFDVVPSAADARPAPGLPTGFTVSPTSNYPAPFGFASLGERVSAHVRLTSAHPAQEPVRGVKMMLEVQSPSGRFRLGEVIHGTGGREAGSEPAQAEERAWDDLPRLEAGEAVEIDSGHDISELGSHILICSVAWETPDGRRTFQRFLKFTVNAPLAIKTRVHTATHPNSALSPSRRADVYLEVLMQNVSPAAMEFGDVILNAVEGLVARPILPAEAPADFEVSKHAAEPPSLLPGDTMQRLFVLSPAADTGALSSFPPTYAAGTVLPLGRLDIAWIAGPYRDPGRFQTSTLNRRAPAPATAARAPPSRPNSVLGAPPLRAATGWEFDLTLADAPREAALEEPFERTLRVAVRSAPVAEGSAAPPPLQLGVQFLAAPPPANAPPPPASASAPALALSPPSRSATPVRGASPAVPGRPFSPGSTPSRPMTPVSAQLRHAVVSNIASPSAPSTPASPGFGTPAPPPPAPAPAFPPAPVLDRSGVSLPKRGLPAARAGRAAPVGSTLVLPPPAEWTLLAERPGTTYAAEAPGTTTSQRWEAAYDVPARYVALGEGLAELGGLRVLVLHDDSATTGSVGREWESLGDVWIAAA</sequence>
<dbReference type="AlphaFoldDB" id="A0AAF0YKZ5"/>
<feature type="domain" description="Trafficking protein particle complex subunit 13 middle" evidence="3">
    <location>
        <begin position="241"/>
        <end position="382"/>
    </location>
</feature>
<feature type="domain" description="Trafficking protein particle complex subunit 13 N-terminal" evidence="2">
    <location>
        <begin position="103"/>
        <end position="237"/>
    </location>
</feature>
<feature type="compositionally biased region" description="Low complexity" evidence="1">
    <location>
        <begin position="379"/>
        <end position="391"/>
    </location>
</feature>
<dbReference type="InterPro" id="IPR010378">
    <property type="entry name" value="TRAPPC13"/>
</dbReference>
<evidence type="ECO:0000313" key="5">
    <source>
        <dbReference type="Proteomes" id="UP000827549"/>
    </source>
</evidence>
<feature type="compositionally biased region" description="Low complexity" evidence="1">
    <location>
        <begin position="473"/>
        <end position="488"/>
    </location>
</feature>
<dbReference type="PANTHER" id="PTHR13134:SF3">
    <property type="entry name" value="TRAFFICKING PROTEIN PARTICLE COMPLEX SUBUNIT 13"/>
    <property type="match status" value="1"/>
</dbReference>
<dbReference type="Pfam" id="PF06159">
    <property type="entry name" value="TRAPPC13_N"/>
    <property type="match status" value="1"/>
</dbReference>
<feature type="region of interest" description="Disordered" evidence="1">
    <location>
        <begin position="459"/>
        <end position="515"/>
    </location>
</feature>
<dbReference type="Pfam" id="PF23647">
    <property type="entry name" value="TRAPPC13_M"/>
    <property type="match status" value="1"/>
</dbReference>
<organism evidence="4 5">
    <name type="scientific">Vanrija pseudolonga</name>
    <dbReference type="NCBI Taxonomy" id="143232"/>
    <lineage>
        <taxon>Eukaryota</taxon>
        <taxon>Fungi</taxon>
        <taxon>Dikarya</taxon>
        <taxon>Basidiomycota</taxon>
        <taxon>Agaricomycotina</taxon>
        <taxon>Tremellomycetes</taxon>
        <taxon>Trichosporonales</taxon>
        <taxon>Trichosporonaceae</taxon>
        <taxon>Vanrija</taxon>
    </lineage>
</organism>
<evidence type="ECO:0000256" key="1">
    <source>
        <dbReference type="SAM" id="MobiDB-lite"/>
    </source>
</evidence>
<dbReference type="InterPro" id="IPR055429">
    <property type="entry name" value="TRAPPC13_M"/>
</dbReference>
<dbReference type="Proteomes" id="UP000827549">
    <property type="component" value="Chromosome 7"/>
</dbReference>
<protein>
    <submittedName>
        <fullName evidence="4">Trafficking protein particle complex subunit 13</fullName>
    </submittedName>
</protein>
<dbReference type="GO" id="GO:1990072">
    <property type="term" value="C:TRAPPIII protein complex"/>
    <property type="evidence" value="ECO:0007669"/>
    <property type="project" value="TreeGrafter"/>
</dbReference>
<dbReference type="RefSeq" id="XP_062631624.1">
    <property type="nucleotide sequence ID" value="XM_062775640.1"/>
</dbReference>
<proteinExistence type="predicted"/>
<dbReference type="GeneID" id="87812262"/>
<reference evidence="4" key="1">
    <citation type="submission" date="2023-10" db="EMBL/GenBank/DDBJ databases">
        <authorList>
            <person name="Noh H."/>
        </authorList>
    </citation>
    <scope>NUCLEOTIDE SEQUENCE</scope>
    <source>
        <strain evidence="4">DUCC4014</strain>
    </source>
</reference>
<gene>
    <name evidence="4" type="primary">C56C10.7</name>
    <name evidence="4" type="ORF">LOC62_07G009099</name>
</gene>
<dbReference type="EMBL" id="CP086720">
    <property type="protein sequence ID" value="WOO85598.1"/>
    <property type="molecule type" value="Genomic_DNA"/>
</dbReference>
<feature type="compositionally biased region" description="Pro residues" evidence="1">
    <location>
        <begin position="461"/>
        <end position="472"/>
    </location>
</feature>
<feature type="compositionally biased region" description="Pro residues" evidence="1">
    <location>
        <begin position="545"/>
        <end position="560"/>
    </location>
</feature>